<dbReference type="GO" id="GO:0012505">
    <property type="term" value="C:endomembrane system"/>
    <property type="evidence" value="ECO:0007669"/>
    <property type="project" value="UniProtKB-SubCell"/>
</dbReference>
<protein>
    <recommendedName>
        <fullName evidence="8">Major facilitator superfamily (MFS) profile domain-containing protein</fullName>
    </recommendedName>
</protein>
<name>A0A8H7K3V0_BIOOC</name>
<evidence type="ECO:0000256" key="3">
    <source>
        <dbReference type="ARBA" id="ARBA00022448"/>
    </source>
</evidence>
<feature type="domain" description="Major facilitator superfamily (MFS) profile" evidence="8">
    <location>
        <begin position="61"/>
        <end position="446"/>
    </location>
</feature>
<dbReference type="PROSITE" id="PS50850">
    <property type="entry name" value="MFS"/>
    <property type="match status" value="1"/>
</dbReference>
<evidence type="ECO:0000313" key="10">
    <source>
        <dbReference type="Proteomes" id="UP000616885"/>
    </source>
</evidence>
<feature type="transmembrane region" description="Helical" evidence="7">
    <location>
        <begin position="356"/>
        <end position="377"/>
    </location>
</feature>
<dbReference type="InterPro" id="IPR051788">
    <property type="entry name" value="MFS_Transporter"/>
</dbReference>
<keyword evidence="6 7" id="KW-0472">Membrane</keyword>
<dbReference type="EMBL" id="JADCTT010000013">
    <property type="protein sequence ID" value="KAF9744832.1"/>
    <property type="molecule type" value="Genomic_DNA"/>
</dbReference>
<dbReference type="PANTHER" id="PTHR23514:SF3">
    <property type="entry name" value="BYPASS OF STOP CODON PROTEIN 6"/>
    <property type="match status" value="1"/>
</dbReference>
<evidence type="ECO:0000256" key="7">
    <source>
        <dbReference type="SAM" id="Phobius"/>
    </source>
</evidence>
<accession>A0A8H7K3V0</accession>
<comment type="subcellular location">
    <subcellularLocation>
        <location evidence="1">Endomembrane system</location>
        <topology evidence="1">Multi-pass membrane protein</topology>
    </subcellularLocation>
</comment>
<proteinExistence type="inferred from homology"/>
<dbReference type="Pfam" id="PF07690">
    <property type="entry name" value="MFS_1"/>
    <property type="match status" value="1"/>
</dbReference>
<dbReference type="Gene3D" id="1.20.1250.20">
    <property type="entry name" value="MFS general substrate transporter like domains"/>
    <property type="match status" value="2"/>
</dbReference>
<dbReference type="FunFam" id="1.20.1250.20:FF:000308">
    <property type="entry name" value="MFS efflux transporter"/>
    <property type="match status" value="1"/>
</dbReference>
<dbReference type="InterPro" id="IPR011701">
    <property type="entry name" value="MFS"/>
</dbReference>
<dbReference type="Proteomes" id="UP000616885">
    <property type="component" value="Unassembled WGS sequence"/>
</dbReference>
<feature type="transmembrane region" description="Helical" evidence="7">
    <location>
        <begin position="92"/>
        <end position="115"/>
    </location>
</feature>
<feature type="transmembrane region" description="Helical" evidence="7">
    <location>
        <begin position="266"/>
        <end position="288"/>
    </location>
</feature>
<comment type="caution">
    <text evidence="9">The sequence shown here is derived from an EMBL/GenBank/DDBJ whole genome shotgun (WGS) entry which is preliminary data.</text>
</comment>
<feature type="transmembrane region" description="Helical" evidence="7">
    <location>
        <begin position="216"/>
        <end position="238"/>
    </location>
</feature>
<evidence type="ECO:0000259" key="8">
    <source>
        <dbReference type="PROSITE" id="PS50850"/>
    </source>
</evidence>
<evidence type="ECO:0000256" key="5">
    <source>
        <dbReference type="ARBA" id="ARBA00022989"/>
    </source>
</evidence>
<dbReference type="InterPro" id="IPR020846">
    <property type="entry name" value="MFS_dom"/>
</dbReference>
<dbReference type="GO" id="GO:0022857">
    <property type="term" value="F:transmembrane transporter activity"/>
    <property type="evidence" value="ECO:0007669"/>
    <property type="project" value="InterPro"/>
</dbReference>
<feature type="transmembrane region" description="Helical" evidence="7">
    <location>
        <begin position="136"/>
        <end position="158"/>
    </location>
</feature>
<evidence type="ECO:0000256" key="2">
    <source>
        <dbReference type="ARBA" id="ARBA00008335"/>
    </source>
</evidence>
<dbReference type="PANTHER" id="PTHR23514">
    <property type="entry name" value="BYPASS OF STOP CODON PROTEIN 6"/>
    <property type="match status" value="1"/>
</dbReference>
<dbReference type="AlphaFoldDB" id="A0A8H7K3V0"/>
<sequence>MATNERSGSSREFHSKHDISGVIDDEGNALLGDSLSEQGGDSHLSSIKQESWNDPKVNVIRFVSVNLTFVIMGMNDACLGALIPYIEPYYDVNYTAVSLLFVVPFVGYLTAALANNWIHITVGQRGISLLGSVCRLIGYVPMALHPSSFAILPAAMVFTGLGNGLNDSAWNAWVGNLHNTNELLGLLHGSYGIGGTLAPLLASVMVTKLQLEWYNFFYLMISLSALELVVGLVSFWGATGAEYRKRHRLDEGTRPISTAEVLRKPIPWLMSAFLLGYVGVEVCLGGWIPTFMLKVRHASGWLAGIAVTCFWGGLTVGRVVLGFITGRIGEKLAISIYLGLCIGLEILYWAVPSIEVTLACVILLGFFLGPLFPAAIVVMTKLLPAEEHVASIGIAAAIGGSGAAILPFVVGILAERKGVEVLQPVVLAVFAIILILWMSVPGGLRKGVWNGQEISRQLQQRCKYWTIESKDDPTEYVNYPQLNLKEPSVLAFPIPFIGQRFLAYDGLSVVSQLHLPLVIGKRALLLVYSTRF</sequence>
<gene>
    <name evidence="9" type="ORF">IM811_004454</name>
</gene>
<feature type="transmembrane region" description="Helical" evidence="7">
    <location>
        <begin position="65"/>
        <end position="86"/>
    </location>
</feature>
<keyword evidence="4 7" id="KW-0812">Transmembrane</keyword>
<reference evidence="9" key="1">
    <citation type="submission" date="2020-10" db="EMBL/GenBank/DDBJ databases">
        <title>High-Quality Genome Resource of Clonostachys rosea strain S41 by Oxford Nanopore Long-Read Sequencing.</title>
        <authorList>
            <person name="Wang H."/>
        </authorList>
    </citation>
    <scope>NUCLEOTIDE SEQUENCE</scope>
    <source>
        <strain evidence="9">S41</strain>
    </source>
</reference>
<feature type="transmembrane region" description="Helical" evidence="7">
    <location>
        <begin position="332"/>
        <end position="350"/>
    </location>
</feature>
<evidence type="ECO:0000256" key="6">
    <source>
        <dbReference type="ARBA" id="ARBA00023136"/>
    </source>
</evidence>
<feature type="transmembrane region" description="Helical" evidence="7">
    <location>
        <begin position="389"/>
        <end position="409"/>
    </location>
</feature>
<keyword evidence="3" id="KW-0813">Transport</keyword>
<dbReference type="SUPFAM" id="SSF103473">
    <property type="entry name" value="MFS general substrate transporter"/>
    <property type="match status" value="1"/>
</dbReference>
<comment type="similarity">
    <text evidence="2">Belongs to the major facilitator superfamily.</text>
</comment>
<evidence type="ECO:0000256" key="4">
    <source>
        <dbReference type="ARBA" id="ARBA00022692"/>
    </source>
</evidence>
<feature type="transmembrane region" description="Helical" evidence="7">
    <location>
        <begin position="421"/>
        <end position="440"/>
    </location>
</feature>
<evidence type="ECO:0000313" key="9">
    <source>
        <dbReference type="EMBL" id="KAF9744832.1"/>
    </source>
</evidence>
<organism evidence="9 10">
    <name type="scientific">Bionectria ochroleuca</name>
    <name type="common">Gliocladium roseum</name>
    <dbReference type="NCBI Taxonomy" id="29856"/>
    <lineage>
        <taxon>Eukaryota</taxon>
        <taxon>Fungi</taxon>
        <taxon>Dikarya</taxon>
        <taxon>Ascomycota</taxon>
        <taxon>Pezizomycotina</taxon>
        <taxon>Sordariomycetes</taxon>
        <taxon>Hypocreomycetidae</taxon>
        <taxon>Hypocreales</taxon>
        <taxon>Bionectriaceae</taxon>
        <taxon>Clonostachys</taxon>
    </lineage>
</organism>
<dbReference type="GO" id="GO:0016020">
    <property type="term" value="C:membrane"/>
    <property type="evidence" value="ECO:0007669"/>
    <property type="project" value="TreeGrafter"/>
</dbReference>
<dbReference type="InterPro" id="IPR036259">
    <property type="entry name" value="MFS_trans_sf"/>
</dbReference>
<dbReference type="FunFam" id="1.20.1250.20:FF:000286">
    <property type="entry name" value="MFS efflux transporter"/>
    <property type="match status" value="1"/>
</dbReference>
<feature type="transmembrane region" description="Helical" evidence="7">
    <location>
        <begin position="300"/>
        <end position="320"/>
    </location>
</feature>
<keyword evidence="5 7" id="KW-1133">Transmembrane helix</keyword>
<evidence type="ECO:0000256" key="1">
    <source>
        <dbReference type="ARBA" id="ARBA00004127"/>
    </source>
</evidence>